<evidence type="ECO:0000313" key="5">
    <source>
        <dbReference type="Proteomes" id="UP000318741"/>
    </source>
</evidence>
<dbReference type="InterPro" id="IPR005181">
    <property type="entry name" value="SASA"/>
</dbReference>
<reference evidence="4 5" key="1">
    <citation type="submission" date="2019-02" db="EMBL/GenBank/DDBJ databases">
        <title>Deep-cultivation of Planctomycetes and their phenomic and genomic characterization uncovers novel biology.</title>
        <authorList>
            <person name="Wiegand S."/>
            <person name="Jogler M."/>
            <person name="Boedeker C."/>
            <person name="Pinto D."/>
            <person name="Vollmers J."/>
            <person name="Rivas-Marin E."/>
            <person name="Kohn T."/>
            <person name="Peeters S.H."/>
            <person name="Heuer A."/>
            <person name="Rast P."/>
            <person name="Oberbeckmann S."/>
            <person name="Bunk B."/>
            <person name="Jeske O."/>
            <person name="Meyerdierks A."/>
            <person name="Storesund J.E."/>
            <person name="Kallscheuer N."/>
            <person name="Luecker S."/>
            <person name="Lage O.M."/>
            <person name="Pohl T."/>
            <person name="Merkel B.J."/>
            <person name="Hornburger P."/>
            <person name="Mueller R.-W."/>
            <person name="Bruemmer F."/>
            <person name="Labrenz M."/>
            <person name="Spormann A.M."/>
            <person name="Op den Camp H."/>
            <person name="Overmann J."/>
            <person name="Amann R."/>
            <person name="Jetten M.S.M."/>
            <person name="Mascher T."/>
            <person name="Medema M.H."/>
            <person name="Devos D.P."/>
            <person name="Kaster A.-K."/>
            <person name="Ovreas L."/>
            <person name="Rohde M."/>
            <person name="Galperin M.Y."/>
            <person name="Jogler C."/>
        </authorList>
    </citation>
    <scope>NUCLEOTIDE SEQUENCE [LARGE SCALE GENOMIC DNA]</scope>
    <source>
        <strain evidence="4 5">CA12</strain>
    </source>
</reference>
<keyword evidence="1" id="KW-0378">Hydrolase</keyword>
<dbReference type="SUPFAM" id="SSF52266">
    <property type="entry name" value="SGNH hydrolase"/>
    <property type="match status" value="1"/>
</dbReference>
<proteinExistence type="predicted"/>
<dbReference type="InterPro" id="IPR036514">
    <property type="entry name" value="SGNH_hydro_sf"/>
</dbReference>
<keyword evidence="2" id="KW-0732">Signal</keyword>
<dbReference type="AlphaFoldDB" id="A0A517P6Y3"/>
<dbReference type="Pfam" id="PF03629">
    <property type="entry name" value="SASA"/>
    <property type="match status" value="1"/>
</dbReference>
<feature type="signal peptide" evidence="2">
    <location>
        <begin position="1"/>
        <end position="19"/>
    </location>
</feature>
<feature type="domain" description="Sialate O-acetylesterase" evidence="3">
    <location>
        <begin position="93"/>
        <end position="282"/>
    </location>
</feature>
<dbReference type="PANTHER" id="PTHR31988:SF19">
    <property type="entry name" value="9-O-ACETYL-N-ACETYLNEURAMINIC ACID DEACETYLASE-RELATED"/>
    <property type="match status" value="1"/>
</dbReference>
<dbReference type="GO" id="GO:0016788">
    <property type="term" value="F:hydrolase activity, acting on ester bonds"/>
    <property type="evidence" value="ECO:0007669"/>
    <property type="project" value="UniProtKB-ARBA"/>
</dbReference>
<keyword evidence="5" id="KW-1185">Reference proteome</keyword>
<evidence type="ECO:0000256" key="2">
    <source>
        <dbReference type="SAM" id="SignalP"/>
    </source>
</evidence>
<evidence type="ECO:0000259" key="3">
    <source>
        <dbReference type="Pfam" id="PF03629"/>
    </source>
</evidence>
<gene>
    <name evidence="4" type="ORF">CA12_12060</name>
</gene>
<sequence precursor="true">MTIRPLVALLVGATWGAVAAPGGEPLKVFILAGQSNMQGHAAVETFDGMALNPDAAPLLEKLRGPDGEPIVLEDVRISSVGGNRDETLVSAGPLTAGFGAEGRGAKIGPELSFGVTMHELLGEPILLIKTAWGGKSLHTDFRPPSAGPRTLTEGELKRAEERSEDPAALQAELNDRSGAYYRKMLSHVHAALADVDELHPAHDPADGYELAGFVWFQGWNDMVAGDQYPSRGEPGGYDEYSRLLATFIRDVRKDLGAPELPFVIGVLGVGGPVADYRSDQQRYAATHTHFRDAMAAPAALLEFQGNVAVVRTEEYWDAAVADLVHRRNRLNGERNRMAKAVKAGDMTPAEADAAQEALPDALTPAEEARLEASVSNAEYHYLGSATILGRIGEAFAKANATLLKSAGDGR</sequence>
<dbReference type="Proteomes" id="UP000318741">
    <property type="component" value="Chromosome"/>
</dbReference>
<organism evidence="4 5">
    <name type="scientific">Alienimonas californiensis</name>
    <dbReference type="NCBI Taxonomy" id="2527989"/>
    <lineage>
        <taxon>Bacteria</taxon>
        <taxon>Pseudomonadati</taxon>
        <taxon>Planctomycetota</taxon>
        <taxon>Planctomycetia</taxon>
        <taxon>Planctomycetales</taxon>
        <taxon>Planctomycetaceae</taxon>
        <taxon>Alienimonas</taxon>
    </lineage>
</organism>
<name>A0A517P6Y3_9PLAN</name>
<accession>A0A517P6Y3</accession>
<dbReference type="Gene3D" id="3.40.50.1110">
    <property type="entry name" value="SGNH hydrolase"/>
    <property type="match status" value="1"/>
</dbReference>
<dbReference type="InterPro" id="IPR052940">
    <property type="entry name" value="Carb_Esterase_6"/>
</dbReference>
<evidence type="ECO:0000256" key="1">
    <source>
        <dbReference type="ARBA" id="ARBA00022801"/>
    </source>
</evidence>
<dbReference type="PANTHER" id="PTHR31988">
    <property type="entry name" value="ESTERASE, PUTATIVE (DUF303)-RELATED"/>
    <property type="match status" value="1"/>
</dbReference>
<feature type="chain" id="PRO_5021857826" description="Sialate O-acetylesterase domain-containing protein" evidence="2">
    <location>
        <begin position="20"/>
        <end position="410"/>
    </location>
</feature>
<evidence type="ECO:0000313" key="4">
    <source>
        <dbReference type="EMBL" id="QDT15125.1"/>
    </source>
</evidence>
<dbReference type="RefSeq" id="WP_145357955.1">
    <property type="nucleotide sequence ID" value="NZ_CP036265.1"/>
</dbReference>
<dbReference type="OrthoDB" id="209830at2"/>
<protein>
    <recommendedName>
        <fullName evidence="3">Sialate O-acetylesterase domain-containing protein</fullName>
    </recommendedName>
</protein>
<dbReference type="KEGG" id="acaf:CA12_12060"/>
<dbReference type="EMBL" id="CP036265">
    <property type="protein sequence ID" value="QDT15125.1"/>
    <property type="molecule type" value="Genomic_DNA"/>
</dbReference>